<proteinExistence type="predicted"/>
<accession>A0A8S5R480</accession>
<organism evidence="1">
    <name type="scientific">Siphoviridae sp. ctu8P6</name>
    <dbReference type="NCBI Taxonomy" id="2827282"/>
    <lineage>
        <taxon>Viruses</taxon>
        <taxon>Duplodnaviria</taxon>
        <taxon>Heunggongvirae</taxon>
        <taxon>Uroviricota</taxon>
        <taxon>Caudoviricetes</taxon>
    </lineage>
</organism>
<evidence type="ECO:0000313" key="1">
    <source>
        <dbReference type="EMBL" id="DAE25897.1"/>
    </source>
</evidence>
<sequence length="37" mass="4240">MPAPKEIVVKDLATGQSRKFKSQFAADEFYGKKRGYF</sequence>
<reference evidence="1" key="1">
    <citation type="journal article" date="2021" name="Proc. Natl. Acad. Sci. U.S.A.">
        <title>A Catalog of Tens of Thousands of Viruses from Human Metagenomes Reveals Hidden Associations with Chronic Diseases.</title>
        <authorList>
            <person name="Tisza M.J."/>
            <person name="Buck C.B."/>
        </authorList>
    </citation>
    <scope>NUCLEOTIDE SEQUENCE</scope>
    <source>
        <strain evidence="1">Ctu8P6</strain>
    </source>
</reference>
<protein>
    <submittedName>
        <fullName evidence="1">Uncharacterized protein</fullName>
    </submittedName>
</protein>
<dbReference type="EMBL" id="BK015803">
    <property type="protein sequence ID" value="DAE25897.1"/>
    <property type="molecule type" value="Genomic_DNA"/>
</dbReference>
<name>A0A8S5R480_9CAUD</name>